<dbReference type="PANTHER" id="PTHR44936:SF9">
    <property type="entry name" value="SENSOR PROTEIN CREC"/>
    <property type="match status" value="1"/>
</dbReference>
<evidence type="ECO:0000256" key="16">
    <source>
        <dbReference type="ARBA" id="ARBA00023016"/>
    </source>
</evidence>
<evidence type="ECO:0000256" key="19">
    <source>
        <dbReference type="ARBA" id="ARBA00040454"/>
    </source>
</evidence>
<evidence type="ECO:0000313" key="25">
    <source>
        <dbReference type="EMBL" id="KRL86007.1"/>
    </source>
</evidence>
<feature type="domain" description="Histidine kinase" evidence="23">
    <location>
        <begin position="242"/>
        <end position="453"/>
    </location>
</feature>
<dbReference type="PANTHER" id="PTHR44936">
    <property type="entry name" value="SENSOR PROTEIN CREC"/>
    <property type="match status" value="1"/>
</dbReference>
<dbReference type="Pfam" id="PF02518">
    <property type="entry name" value="HATPase_c"/>
    <property type="match status" value="1"/>
</dbReference>
<dbReference type="RefSeq" id="WP_056956801.1">
    <property type="nucleotide sequence ID" value="NZ_AZFJ01000049.1"/>
</dbReference>
<dbReference type="InterPro" id="IPR003661">
    <property type="entry name" value="HisK_dim/P_dom"/>
</dbReference>
<evidence type="ECO:0000256" key="7">
    <source>
        <dbReference type="ARBA" id="ARBA00022553"/>
    </source>
</evidence>
<feature type="transmembrane region" description="Helical" evidence="22">
    <location>
        <begin position="12"/>
        <end position="35"/>
    </location>
</feature>
<comment type="cofactor">
    <cofactor evidence="2">
        <name>Mn(2+)</name>
        <dbReference type="ChEBI" id="CHEBI:29035"/>
    </cofactor>
</comment>
<evidence type="ECO:0000256" key="11">
    <source>
        <dbReference type="ARBA" id="ARBA00022801"/>
    </source>
</evidence>
<keyword evidence="22" id="KW-0472">Membrane</keyword>
<dbReference type="InterPro" id="IPR050980">
    <property type="entry name" value="2C_sensor_his_kinase"/>
</dbReference>
<sequence length="460" mass="51193">MKVKDQTSGGIMLRNVMGLVTTITIGLGVLIVIAVSNQLLTQVRVNTTHIVQSLKKTVIDGDDDWENWRRNSTLDTSSSRVLVHNMRKDARRRNYYSPYTRTLLRKTPVRVPFIKDLYYRDGKGLFYHQTGHAAGIRYDVWQRMDSEVEVLERVVEVTVVLLMLTMLLSPFFIRRLTHRLTDPLTQLSEASRSTSKTTNDDTVAQLPVPSQPTEVTNLAQDFNGLLTQLHERQEQQKLFIMNAAHELRTPIATIRSHAQLIERHGEAHPEIVAKSVDYITAESRQMQQLIDELLTLSRADQVTLALTKIDLSAAVEQAVNKLTPEVLASVHTDIQPHLSIDGNLVAIEHVVHNLVGNAAKYGPAKGPITVTLIQRDALAELSVTDVGPGIADDDKAHVFERFYRADDVRGTVAGTGLGLPIVQQLVQKMGGQVRVLDHEPYGAKILVTLPLLSATAVNES</sequence>
<keyword evidence="22" id="KW-1133">Transmembrane helix</keyword>
<evidence type="ECO:0000256" key="22">
    <source>
        <dbReference type="SAM" id="Phobius"/>
    </source>
</evidence>
<comment type="caution">
    <text evidence="25">The sequence shown here is derived from an EMBL/GenBank/DDBJ whole genome shotgun (WGS) entry which is preliminary data.</text>
</comment>
<dbReference type="Gene3D" id="6.10.340.10">
    <property type="match status" value="1"/>
</dbReference>
<keyword evidence="15" id="KW-0902">Two-component regulatory system</keyword>
<evidence type="ECO:0000256" key="18">
    <source>
        <dbReference type="ARBA" id="ARBA00023211"/>
    </source>
</evidence>
<feature type="region of interest" description="Disordered" evidence="21">
    <location>
        <begin position="188"/>
        <end position="210"/>
    </location>
</feature>
<evidence type="ECO:0000259" key="23">
    <source>
        <dbReference type="PROSITE" id="PS50109"/>
    </source>
</evidence>
<keyword evidence="22" id="KW-0812">Transmembrane</keyword>
<dbReference type="EMBL" id="AZFJ01000049">
    <property type="protein sequence ID" value="KRL86007.1"/>
    <property type="molecule type" value="Genomic_DNA"/>
</dbReference>
<comment type="cofactor">
    <cofactor evidence="3">
        <name>Mg(2+)</name>
        <dbReference type="ChEBI" id="CHEBI:18420"/>
    </cofactor>
</comment>
<dbReference type="CDD" id="cd00075">
    <property type="entry name" value="HATPase"/>
    <property type="match status" value="1"/>
</dbReference>
<evidence type="ECO:0000256" key="3">
    <source>
        <dbReference type="ARBA" id="ARBA00001946"/>
    </source>
</evidence>
<dbReference type="Pfam" id="PF00512">
    <property type="entry name" value="HisKA"/>
    <property type="match status" value="1"/>
</dbReference>
<dbReference type="SUPFAM" id="SSF55874">
    <property type="entry name" value="ATPase domain of HSP90 chaperone/DNA topoisomerase II/histidine kinase"/>
    <property type="match status" value="1"/>
</dbReference>
<organism evidence="25 26">
    <name type="scientific">Lacticaseibacillus pantheris DSM 15945 = JCM 12539 = NBRC 106106</name>
    <dbReference type="NCBI Taxonomy" id="1423783"/>
    <lineage>
        <taxon>Bacteria</taxon>
        <taxon>Bacillati</taxon>
        <taxon>Bacillota</taxon>
        <taxon>Bacilli</taxon>
        <taxon>Lactobacillales</taxon>
        <taxon>Lactobacillaceae</taxon>
        <taxon>Lacticaseibacillus</taxon>
    </lineage>
</organism>
<evidence type="ECO:0000256" key="20">
    <source>
        <dbReference type="ARBA" id="ARBA00041776"/>
    </source>
</evidence>
<dbReference type="InterPro" id="IPR004358">
    <property type="entry name" value="Sig_transdc_His_kin-like_C"/>
</dbReference>
<dbReference type="GO" id="GO:0004721">
    <property type="term" value="F:phosphoprotein phosphatase activity"/>
    <property type="evidence" value="ECO:0007669"/>
    <property type="project" value="UniProtKB-KW"/>
</dbReference>
<evidence type="ECO:0000313" key="26">
    <source>
        <dbReference type="Proteomes" id="UP000051922"/>
    </source>
</evidence>
<keyword evidence="12" id="KW-0067">ATP-binding</keyword>
<evidence type="ECO:0000256" key="6">
    <source>
        <dbReference type="ARBA" id="ARBA00022475"/>
    </source>
</evidence>
<dbReference type="GO" id="GO:0000155">
    <property type="term" value="F:phosphorelay sensor kinase activity"/>
    <property type="evidence" value="ECO:0007669"/>
    <property type="project" value="InterPro"/>
</dbReference>
<dbReference type="CDD" id="cd00082">
    <property type="entry name" value="HisKA"/>
    <property type="match status" value="1"/>
</dbReference>
<dbReference type="InterPro" id="IPR036097">
    <property type="entry name" value="HisK_dim/P_sf"/>
</dbReference>
<evidence type="ECO:0000259" key="24">
    <source>
        <dbReference type="PROSITE" id="PS50885"/>
    </source>
</evidence>
<evidence type="ECO:0000256" key="4">
    <source>
        <dbReference type="ARBA" id="ARBA00004651"/>
    </source>
</evidence>
<dbReference type="PROSITE" id="PS50109">
    <property type="entry name" value="HIS_KIN"/>
    <property type="match status" value="1"/>
</dbReference>
<evidence type="ECO:0000256" key="9">
    <source>
        <dbReference type="ARBA" id="ARBA00022741"/>
    </source>
</evidence>
<evidence type="ECO:0000256" key="8">
    <source>
        <dbReference type="ARBA" id="ARBA00022679"/>
    </source>
</evidence>
<protein>
    <recommendedName>
        <fullName evidence="19">Signal transduction histidine-protein kinase/phosphatase MprB</fullName>
        <ecNumber evidence="5">2.7.13.3</ecNumber>
    </recommendedName>
    <alternativeName>
        <fullName evidence="20">Mycobacterial persistence regulator B</fullName>
    </alternativeName>
</protein>
<comment type="catalytic activity">
    <reaction evidence="1">
        <text>ATP + protein L-histidine = ADP + protein N-phospho-L-histidine.</text>
        <dbReference type="EC" id="2.7.13.3"/>
    </reaction>
</comment>
<comment type="subcellular location">
    <subcellularLocation>
        <location evidence="4">Cell membrane</location>
        <topology evidence="4">Multi-pass membrane protein</topology>
    </subcellularLocation>
</comment>
<dbReference type="GO" id="GO:0005524">
    <property type="term" value="F:ATP binding"/>
    <property type="evidence" value="ECO:0007669"/>
    <property type="project" value="UniProtKB-KW"/>
</dbReference>
<dbReference type="SMART" id="SM00304">
    <property type="entry name" value="HAMP"/>
    <property type="match status" value="1"/>
</dbReference>
<dbReference type="AlphaFoldDB" id="A0A0R1TY04"/>
<feature type="compositionally biased region" description="Polar residues" evidence="21">
    <location>
        <begin position="188"/>
        <end position="202"/>
    </location>
</feature>
<dbReference type="Gene3D" id="3.30.565.10">
    <property type="entry name" value="Histidine kinase-like ATPase, C-terminal domain"/>
    <property type="match status" value="1"/>
</dbReference>
<evidence type="ECO:0000256" key="12">
    <source>
        <dbReference type="ARBA" id="ARBA00022840"/>
    </source>
</evidence>
<evidence type="ECO:0000256" key="21">
    <source>
        <dbReference type="SAM" id="MobiDB-lite"/>
    </source>
</evidence>
<evidence type="ECO:0000256" key="2">
    <source>
        <dbReference type="ARBA" id="ARBA00001936"/>
    </source>
</evidence>
<keyword evidence="7" id="KW-0597">Phosphoprotein</keyword>
<keyword evidence="8" id="KW-0808">Transferase</keyword>
<proteinExistence type="predicted"/>
<dbReference type="Pfam" id="PF00672">
    <property type="entry name" value="HAMP"/>
    <property type="match status" value="1"/>
</dbReference>
<keyword evidence="6" id="KW-1003">Cell membrane</keyword>
<dbReference type="SMART" id="SM00387">
    <property type="entry name" value="HATPase_c"/>
    <property type="match status" value="1"/>
</dbReference>
<dbReference type="Proteomes" id="UP000051922">
    <property type="component" value="Unassembled WGS sequence"/>
</dbReference>
<dbReference type="PATRIC" id="fig|1423783.4.peg.1455"/>
<keyword evidence="16" id="KW-0346">Stress response</keyword>
<gene>
    <name evidence="25" type="ORF">FC50_GL001414</name>
</gene>
<dbReference type="InterPro" id="IPR005467">
    <property type="entry name" value="His_kinase_dom"/>
</dbReference>
<dbReference type="InterPro" id="IPR003594">
    <property type="entry name" value="HATPase_dom"/>
</dbReference>
<dbReference type="PROSITE" id="PS50885">
    <property type="entry name" value="HAMP"/>
    <property type="match status" value="1"/>
</dbReference>
<dbReference type="STRING" id="1423783.FC50_GL001414"/>
<dbReference type="SMART" id="SM00388">
    <property type="entry name" value="HisKA"/>
    <property type="match status" value="1"/>
</dbReference>
<keyword evidence="13" id="KW-0460">Magnesium</keyword>
<dbReference type="InterPro" id="IPR036890">
    <property type="entry name" value="HATPase_C_sf"/>
</dbReference>
<evidence type="ECO:0000256" key="17">
    <source>
        <dbReference type="ARBA" id="ARBA00023026"/>
    </source>
</evidence>
<dbReference type="Gene3D" id="1.10.287.130">
    <property type="match status" value="1"/>
</dbReference>
<dbReference type="EC" id="2.7.13.3" evidence="5"/>
<dbReference type="GO" id="GO:0005886">
    <property type="term" value="C:plasma membrane"/>
    <property type="evidence" value="ECO:0007669"/>
    <property type="project" value="UniProtKB-SubCell"/>
</dbReference>
<keyword evidence="26" id="KW-1185">Reference proteome</keyword>
<keyword evidence="14" id="KW-0904">Protein phosphatase</keyword>
<dbReference type="PRINTS" id="PR00344">
    <property type="entry name" value="BCTRLSENSOR"/>
</dbReference>
<accession>A0A0R1TY04</accession>
<dbReference type="FunFam" id="1.10.287.130:FF:000001">
    <property type="entry name" value="Two-component sensor histidine kinase"/>
    <property type="match status" value="1"/>
</dbReference>
<evidence type="ECO:0000256" key="14">
    <source>
        <dbReference type="ARBA" id="ARBA00022912"/>
    </source>
</evidence>
<dbReference type="SUPFAM" id="SSF47384">
    <property type="entry name" value="Homodimeric domain of signal transducing histidine kinase"/>
    <property type="match status" value="1"/>
</dbReference>
<evidence type="ECO:0000256" key="1">
    <source>
        <dbReference type="ARBA" id="ARBA00000085"/>
    </source>
</evidence>
<dbReference type="InterPro" id="IPR003660">
    <property type="entry name" value="HAMP_dom"/>
</dbReference>
<reference evidence="25 26" key="1">
    <citation type="journal article" date="2015" name="Genome Announc.">
        <title>Expanding the biotechnology potential of lactobacilli through comparative genomics of 213 strains and associated genera.</title>
        <authorList>
            <person name="Sun Z."/>
            <person name="Harris H.M."/>
            <person name="McCann A."/>
            <person name="Guo C."/>
            <person name="Argimon S."/>
            <person name="Zhang W."/>
            <person name="Yang X."/>
            <person name="Jeffery I.B."/>
            <person name="Cooney J.C."/>
            <person name="Kagawa T.F."/>
            <person name="Liu W."/>
            <person name="Song Y."/>
            <person name="Salvetti E."/>
            <person name="Wrobel A."/>
            <person name="Rasinkangas P."/>
            <person name="Parkhill J."/>
            <person name="Rea M.C."/>
            <person name="O'Sullivan O."/>
            <person name="Ritari J."/>
            <person name="Douillard F.P."/>
            <person name="Paul Ross R."/>
            <person name="Yang R."/>
            <person name="Briner A.E."/>
            <person name="Felis G.E."/>
            <person name="de Vos W.M."/>
            <person name="Barrangou R."/>
            <person name="Klaenhammer T.R."/>
            <person name="Caufield P.W."/>
            <person name="Cui Y."/>
            <person name="Zhang H."/>
            <person name="O'Toole P.W."/>
        </authorList>
    </citation>
    <scope>NUCLEOTIDE SEQUENCE [LARGE SCALE GENOMIC DNA]</scope>
    <source>
        <strain evidence="25 26">DSM 15945</strain>
    </source>
</reference>
<feature type="domain" description="HAMP" evidence="24">
    <location>
        <begin position="178"/>
        <end position="234"/>
    </location>
</feature>
<keyword evidence="17" id="KW-0843">Virulence</keyword>
<keyword evidence="10 25" id="KW-0418">Kinase</keyword>
<evidence type="ECO:0000256" key="10">
    <source>
        <dbReference type="ARBA" id="ARBA00022777"/>
    </source>
</evidence>
<keyword evidence="11" id="KW-0378">Hydrolase</keyword>
<evidence type="ECO:0000256" key="15">
    <source>
        <dbReference type="ARBA" id="ARBA00023012"/>
    </source>
</evidence>
<evidence type="ECO:0000256" key="5">
    <source>
        <dbReference type="ARBA" id="ARBA00012438"/>
    </source>
</evidence>
<evidence type="ECO:0000256" key="13">
    <source>
        <dbReference type="ARBA" id="ARBA00022842"/>
    </source>
</evidence>
<keyword evidence="18" id="KW-0464">Manganese</keyword>
<name>A0A0R1TY04_9LACO</name>
<keyword evidence="9" id="KW-0547">Nucleotide-binding</keyword>